<proteinExistence type="predicted"/>
<evidence type="ECO:0000313" key="2">
    <source>
        <dbReference type="Proteomes" id="UP000789405"/>
    </source>
</evidence>
<feature type="non-terminal residue" evidence="1">
    <location>
        <position position="1"/>
    </location>
</feature>
<reference evidence="1" key="1">
    <citation type="submission" date="2021-06" db="EMBL/GenBank/DDBJ databases">
        <authorList>
            <person name="Kallberg Y."/>
            <person name="Tangrot J."/>
            <person name="Rosling A."/>
        </authorList>
    </citation>
    <scope>NUCLEOTIDE SEQUENCE</scope>
    <source>
        <strain evidence="1">MA453B</strain>
    </source>
</reference>
<organism evidence="1 2">
    <name type="scientific">Dentiscutata erythropus</name>
    <dbReference type="NCBI Taxonomy" id="1348616"/>
    <lineage>
        <taxon>Eukaryota</taxon>
        <taxon>Fungi</taxon>
        <taxon>Fungi incertae sedis</taxon>
        <taxon>Mucoromycota</taxon>
        <taxon>Glomeromycotina</taxon>
        <taxon>Glomeromycetes</taxon>
        <taxon>Diversisporales</taxon>
        <taxon>Gigasporaceae</taxon>
        <taxon>Dentiscutata</taxon>
    </lineage>
</organism>
<dbReference type="EMBL" id="CAJVPY010054359">
    <property type="protein sequence ID" value="CAG8816772.1"/>
    <property type="molecule type" value="Genomic_DNA"/>
</dbReference>
<dbReference type="OrthoDB" id="2431784at2759"/>
<dbReference type="AlphaFoldDB" id="A0A9N9K922"/>
<keyword evidence="2" id="KW-1185">Reference proteome</keyword>
<gene>
    <name evidence="1" type="ORF">DERYTH_LOCUS26331</name>
</gene>
<evidence type="ECO:0000313" key="1">
    <source>
        <dbReference type="EMBL" id="CAG8816772.1"/>
    </source>
</evidence>
<comment type="caution">
    <text evidence="1">The sequence shown here is derived from an EMBL/GenBank/DDBJ whole genome shotgun (WGS) entry which is preliminary data.</text>
</comment>
<accession>A0A9N9K922</accession>
<name>A0A9N9K922_9GLOM</name>
<dbReference type="Proteomes" id="UP000789405">
    <property type="component" value="Unassembled WGS sequence"/>
</dbReference>
<protein>
    <submittedName>
        <fullName evidence="1">9678_t:CDS:1</fullName>
    </submittedName>
</protein>
<feature type="non-terminal residue" evidence="1">
    <location>
        <position position="161"/>
    </location>
</feature>
<dbReference type="PANTHER" id="PTHR46880">
    <property type="entry name" value="RAS-ASSOCIATING DOMAIN-CONTAINING PROTEIN"/>
    <property type="match status" value="1"/>
</dbReference>
<sequence length="161" mass="18302">RSAIKEHAETKDHLDSCKRNKIKVPSEHIISLMKIIYCMAKDDLPLNKFKNLTHLGRAIEAPHLIPENNPITYENNICGRELLSSISSSIENNIWKKLSLASAIGIIVDESTDIAMESHIIIYVRYFINGVIKIRFLCLLEIEAKDAKSIYNTIIKPFIAK</sequence>
<dbReference type="PANTHER" id="PTHR46880:SF5">
    <property type="entry name" value="DUF4371 DOMAIN-CONTAINING PROTEIN"/>
    <property type="match status" value="1"/>
</dbReference>